<reference evidence="2 3" key="1">
    <citation type="submission" date="2016-03" db="EMBL/GenBank/DDBJ databases">
        <title>EvidentialGene: Evidence-directed Construction of Genes on Genomes.</title>
        <authorList>
            <person name="Gilbert D.G."/>
            <person name="Choi J.-H."/>
            <person name="Mockaitis K."/>
            <person name="Colbourne J."/>
            <person name="Pfrender M."/>
        </authorList>
    </citation>
    <scope>NUCLEOTIDE SEQUENCE [LARGE SCALE GENOMIC DNA]</scope>
    <source>
        <strain evidence="2 3">Xinb3</strain>
        <tissue evidence="2">Complete organism</tissue>
    </source>
</reference>
<keyword evidence="3" id="KW-1185">Reference proteome</keyword>
<dbReference type="EMBL" id="LRGB01000024">
    <property type="protein sequence ID" value="KZS21333.1"/>
    <property type="molecule type" value="Genomic_DNA"/>
</dbReference>
<protein>
    <submittedName>
        <fullName evidence="2">Uncharacterized protein</fullName>
    </submittedName>
</protein>
<keyword evidence="1" id="KW-1133">Transmembrane helix</keyword>
<evidence type="ECO:0000313" key="3">
    <source>
        <dbReference type="Proteomes" id="UP000076858"/>
    </source>
</evidence>
<accession>A0A162SIG5</accession>
<evidence type="ECO:0000313" key="2">
    <source>
        <dbReference type="EMBL" id="KZS21333.1"/>
    </source>
</evidence>
<comment type="caution">
    <text evidence="2">The sequence shown here is derived from an EMBL/GenBank/DDBJ whole genome shotgun (WGS) entry which is preliminary data.</text>
</comment>
<feature type="transmembrane region" description="Helical" evidence="1">
    <location>
        <begin position="15"/>
        <end position="34"/>
    </location>
</feature>
<sequence length="49" mass="5709">MDCFHLFSSIPPTDFSSVIVVLFLFCFLFFFLFFTPSHLTCCQLVQHAN</sequence>
<organism evidence="2 3">
    <name type="scientific">Daphnia magna</name>
    <dbReference type="NCBI Taxonomy" id="35525"/>
    <lineage>
        <taxon>Eukaryota</taxon>
        <taxon>Metazoa</taxon>
        <taxon>Ecdysozoa</taxon>
        <taxon>Arthropoda</taxon>
        <taxon>Crustacea</taxon>
        <taxon>Branchiopoda</taxon>
        <taxon>Diplostraca</taxon>
        <taxon>Cladocera</taxon>
        <taxon>Anomopoda</taxon>
        <taxon>Daphniidae</taxon>
        <taxon>Daphnia</taxon>
    </lineage>
</organism>
<keyword evidence="1" id="KW-0472">Membrane</keyword>
<evidence type="ECO:0000256" key="1">
    <source>
        <dbReference type="SAM" id="Phobius"/>
    </source>
</evidence>
<gene>
    <name evidence="2" type="ORF">APZ42_011268</name>
</gene>
<dbReference type="Proteomes" id="UP000076858">
    <property type="component" value="Unassembled WGS sequence"/>
</dbReference>
<keyword evidence="1" id="KW-0812">Transmembrane</keyword>
<name>A0A162SIG5_9CRUS</name>
<proteinExistence type="predicted"/>
<dbReference type="AlphaFoldDB" id="A0A162SIG5"/>